<dbReference type="STRING" id="1071679.BG57_30535"/>
<gene>
    <name evidence="1" type="ORF">BG57_30535</name>
</gene>
<name>A0A069NK50_9BURK</name>
<dbReference type="Proteomes" id="UP000027439">
    <property type="component" value="Unassembled WGS sequence"/>
</dbReference>
<reference evidence="1 2" key="1">
    <citation type="submission" date="2014-03" db="EMBL/GenBank/DDBJ databases">
        <title>Draft Genome Sequences of Four Burkholderia Strains.</title>
        <authorList>
            <person name="Liu X.Y."/>
            <person name="Li C.X."/>
            <person name="Xu J.H."/>
        </authorList>
    </citation>
    <scope>NUCLEOTIDE SEQUENCE [LARGE SCALE GENOMIC DNA]</scope>
    <source>
        <strain evidence="1 2">R27</strain>
    </source>
</reference>
<sequence>MAAGIERGLDLAAHPVVRAGKVSERRRRQQDDEVRASLNLCARDAFISDIGDIEKVEDDVVSVPLQMLEHRNGPRPVAAVIADEQRPHGTLH</sequence>
<dbReference type="EMBL" id="JFHE01000075">
    <property type="protein sequence ID" value="KDR25411.1"/>
    <property type="molecule type" value="Genomic_DNA"/>
</dbReference>
<dbReference type="AlphaFoldDB" id="A0A069NK50"/>
<evidence type="ECO:0000313" key="1">
    <source>
        <dbReference type="EMBL" id="KDR25411.1"/>
    </source>
</evidence>
<evidence type="ECO:0000313" key="2">
    <source>
        <dbReference type="Proteomes" id="UP000027439"/>
    </source>
</evidence>
<proteinExistence type="predicted"/>
<accession>A0A069NK50</accession>
<comment type="caution">
    <text evidence="1">The sequence shown here is derived from an EMBL/GenBank/DDBJ whole genome shotgun (WGS) entry which is preliminary data.</text>
</comment>
<protein>
    <submittedName>
        <fullName evidence="1">Uncharacterized protein</fullName>
    </submittedName>
</protein>
<organism evidence="1 2">
    <name type="scientific">Caballeronia grimmiae</name>
    <dbReference type="NCBI Taxonomy" id="1071679"/>
    <lineage>
        <taxon>Bacteria</taxon>
        <taxon>Pseudomonadati</taxon>
        <taxon>Pseudomonadota</taxon>
        <taxon>Betaproteobacteria</taxon>
        <taxon>Burkholderiales</taxon>
        <taxon>Burkholderiaceae</taxon>
        <taxon>Caballeronia</taxon>
    </lineage>
</organism>